<evidence type="ECO:0000256" key="6">
    <source>
        <dbReference type="SAM" id="Phobius"/>
    </source>
</evidence>
<dbReference type="RefSeq" id="WP_105877913.1">
    <property type="nucleotide sequence ID" value="NZ_CP089177.1"/>
</dbReference>
<comment type="caution">
    <text evidence="7">The sequence shown here is derived from an EMBL/GenBank/DDBJ whole genome shotgun (WGS) entry which is preliminary data.</text>
</comment>
<gene>
    <name evidence="7" type="ORF">BV056_00655</name>
</gene>
<keyword evidence="2" id="KW-1003">Cell membrane</keyword>
<proteinExistence type="predicted"/>
<feature type="transmembrane region" description="Helical" evidence="6">
    <location>
        <begin position="12"/>
        <end position="30"/>
    </location>
</feature>
<evidence type="ECO:0000256" key="4">
    <source>
        <dbReference type="ARBA" id="ARBA00022989"/>
    </source>
</evidence>
<dbReference type="AlphaFoldDB" id="A0A2S9SGM2"/>
<keyword evidence="4 6" id="KW-1133">Transmembrane helix</keyword>
<evidence type="ECO:0000256" key="5">
    <source>
        <dbReference type="ARBA" id="ARBA00023136"/>
    </source>
</evidence>
<name>A0A2S9SGM2_HAEIF</name>
<evidence type="ECO:0000313" key="7">
    <source>
        <dbReference type="EMBL" id="PRJ25842.1"/>
    </source>
</evidence>
<feature type="transmembrane region" description="Helical" evidence="6">
    <location>
        <begin position="73"/>
        <end position="94"/>
    </location>
</feature>
<organism evidence="7">
    <name type="scientific">Haemophilus influenzae</name>
    <dbReference type="NCBI Taxonomy" id="727"/>
    <lineage>
        <taxon>Bacteria</taxon>
        <taxon>Pseudomonadati</taxon>
        <taxon>Pseudomonadota</taxon>
        <taxon>Gammaproteobacteria</taxon>
        <taxon>Pasteurellales</taxon>
        <taxon>Pasteurellaceae</taxon>
        <taxon>Haemophilus</taxon>
    </lineage>
</organism>
<dbReference type="NCBIfam" id="NF004763">
    <property type="entry name" value="PRK06099.1"/>
    <property type="match status" value="1"/>
</dbReference>
<dbReference type="GO" id="GO:0005886">
    <property type="term" value="C:plasma membrane"/>
    <property type="evidence" value="ECO:0007669"/>
    <property type="project" value="UniProtKB-SubCell"/>
</dbReference>
<feature type="transmembrane region" description="Helical" evidence="6">
    <location>
        <begin position="42"/>
        <end position="61"/>
    </location>
</feature>
<evidence type="ECO:0000256" key="3">
    <source>
        <dbReference type="ARBA" id="ARBA00022692"/>
    </source>
</evidence>
<evidence type="ECO:0000256" key="2">
    <source>
        <dbReference type="ARBA" id="ARBA00022475"/>
    </source>
</evidence>
<accession>A0A2S9SGM2</accession>
<dbReference type="InterPro" id="IPR005598">
    <property type="entry name" value="ATP_synth_I"/>
</dbReference>
<keyword evidence="5 6" id="KW-0472">Membrane</keyword>
<reference evidence="7" key="1">
    <citation type="submission" date="2017-04" db="EMBL/GenBank/DDBJ databases">
        <title>Haemophilus influenzae in COPD genome sequencing project.</title>
        <authorList>
            <person name="Murphy T.F."/>
            <person name="Kong Y."/>
            <person name="Nadendla S."/>
            <person name="Tettelin H."/>
            <person name="Pettigrew M."/>
        </authorList>
    </citation>
    <scope>NUCLEOTIDE SEQUENCE [LARGE SCALE GENOMIC DNA]</scope>
    <source>
        <strain evidence="7">39P1H1</strain>
    </source>
</reference>
<feature type="transmembrane region" description="Helical" evidence="6">
    <location>
        <begin position="100"/>
        <end position="121"/>
    </location>
</feature>
<dbReference type="Pfam" id="PF03899">
    <property type="entry name" value="ATP-synt_I"/>
    <property type="match status" value="1"/>
</dbReference>
<dbReference type="EMBL" id="NEBD01000014">
    <property type="protein sequence ID" value="PRJ25842.1"/>
    <property type="molecule type" value="Genomic_DNA"/>
</dbReference>
<keyword evidence="3 6" id="KW-0812">Transmembrane</keyword>
<sequence length="124" mass="14530">MSRILSHAKKNYRKAIIIESLLLVVFYLLIYGWQRQSAVDFGYGFLSAFLPFCTFIFIIFYRKQNFSTKLTALYRAEAIKFILTMVFIIIAIKWLFVINFIAFFVGFLLALVLNNIIPLILNKI</sequence>
<protein>
    <submittedName>
        <fullName evidence="7">F0F1 ATP synthase subunit I</fullName>
    </submittedName>
</protein>
<comment type="subcellular location">
    <subcellularLocation>
        <location evidence="1">Cell membrane</location>
        <topology evidence="1">Multi-pass membrane protein</topology>
    </subcellularLocation>
</comment>
<evidence type="ECO:0000256" key="1">
    <source>
        <dbReference type="ARBA" id="ARBA00004651"/>
    </source>
</evidence>